<dbReference type="SUPFAM" id="SSF54928">
    <property type="entry name" value="RNA-binding domain, RBD"/>
    <property type="match status" value="1"/>
</dbReference>
<gene>
    <name evidence="4" type="ORF">RhiirA4_488873</name>
</gene>
<evidence type="ECO:0000313" key="5">
    <source>
        <dbReference type="Proteomes" id="UP000234323"/>
    </source>
</evidence>
<comment type="caution">
    <text evidence="4">The sequence shown here is derived from an EMBL/GenBank/DDBJ whole genome shotgun (WGS) entry which is preliminary data.</text>
</comment>
<sequence length="466" mass="53830">MSGSMNRNPSSQPPDNNKDGRKDVFNLTVGGQRVSTQQSFGTFTPQGDPEYTEVLSKRNVRKQQKQQQQQIPRQHTMTTRSSSTGPQVVIEQRNYDKSAYQQAASSVSSRRPQGGPQSQTIPPNESGNDQQDETSMDIDNNNKNDNQQSTRQSSKDKQTSIPPPEDLDDQQNGKLSFRARAPFNKIPGNNRIAKMKFLKNQLYKDYDIVKITTIYQKKDKENLFQIEFDNQDQYDKFINAEFKFMENDEPMKFQIKDDSDKIEKTKEKEAQKSRMIQILDIPLNYKPYEIRAVFSKYGKIEDLYTRVKGLYQHAYIRYEQEDDINVFYSQWSCYLEQHTVRVIPLLLNDESRENRYGFALKLTGLPFGTTGREVNELLKGSGAKSVVIPRNPKNYNLLKYAMVYFPDEDVLTEAASLELKIKGSVLFWLNLDEKACHACGSPEHIAKDCDKERQIKPKYLNRTQAL</sequence>
<dbReference type="CDD" id="cd00590">
    <property type="entry name" value="RRM_SF"/>
    <property type="match status" value="1"/>
</dbReference>
<dbReference type="AlphaFoldDB" id="A0A2I1HU87"/>
<dbReference type="InterPro" id="IPR035979">
    <property type="entry name" value="RBD_domain_sf"/>
</dbReference>
<dbReference type="InterPro" id="IPR012677">
    <property type="entry name" value="Nucleotide-bd_a/b_plait_sf"/>
</dbReference>
<dbReference type="VEuPathDB" id="FungiDB:RhiirA1_473705"/>
<protein>
    <recommendedName>
        <fullName evidence="3">CCHC-type domain-containing protein</fullName>
    </recommendedName>
</protein>
<keyword evidence="1" id="KW-0862">Zinc</keyword>
<feature type="non-terminal residue" evidence="4">
    <location>
        <position position="466"/>
    </location>
</feature>
<organism evidence="4 5">
    <name type="scientific">Rhizophagus irregularis</name>
    <dbReference type="NCBI Taxonomy" id="588596"/>
    <lineage>
        <taxon>Eukaryota</taxon>
        <taxon>Fungi</taxon>
        <taxon>Fungi incertae sedis</taxon>
        <taxon>Mucoromycota</taxon>
        <taxon>Glomeromycotina</taxon>
        <taxon>Glomeromycetes</taxon>
        <taxon>Glomerales</taxon>
        <taxon>Glomeraceae</taxon>
        <taxon>Rhizophagus</taxon>
    </lineage>
</organism>
<keyword evidence="5" id="KW-1185">Reference proteome</keyword>
<evidence type="ECO:0000313" key="4">
    <source>
        <dbReference type="EMBL" id="PKY62427.1"/>
    </source>
</evidence>
<reference evidence="4 5" key="1">
    <citation type="submission" date="2015-10" db="EMBL/GenBank/DDBJ databases">
        <title>Genome analyses suggest a sexual origin of heterokaryosis in a supposedly ancient asexual fungus.</title>
        <authorList>
            <person name="Ropars J."/>
            <person name="Sedzielewska K."/>
            <person name="Noel J."/>
            <person name="Charron P."/>
            <person name="Farinelli L."/>
            <person name="Marton T."/>
            <person name="Kruger M."/>
            <person name="Pelin A."/>
            <person name="Brachmann A."/>
            <person name="Corradi N."/>
        </authorList>
    </citation>
    <scope>NUCLEOTIDE SEQUENCE [LARGE SCALE GENOMIC DNA]</scope>
    <source>
        <strain evidence="4 5">A4</strain>
    </source>
</reference>
<evidence type="ECO:0000259" key="3">
    <source>
        <dbReference type="PROSITE" id="PS50158"/>
    </source>
</evidence>
<dbReference type="VEuPathDB" id="FungiDB:RhiirFUN_019217"/>
<dbReference type="PROSITE" id="PS50158">
    <property type="entry name" value="ZF_CCHC"/>
    <property type="match status" value="1"/>
</dbReference>
<keyword evidence="1" id="KW-0479">Metal-binding</keyword>
<feature type="compositionally biased region" description="Polar residues" evidence="2">
    <location>
        <begin position="71"/>
        <end position="86"/>
    </location>
</feature>
<accession>A0A2I1HU87</accession>
<name>A0A2I1HU87_9GLOM</name>
<dbReference type="Proteomes" id="UP000234323">
    <property type="component" value="Unassembled WGS sequence"/>
</dbReference>
<dbReference type="Gene3D" id="3.30.70.330">
    <property type="match status" value="1"/>
</dbReference>
<feature type="region of interest" description="Disordered" evidence="2">
    <location>
        <begin position="1"/>
        <end position="172"/>
    </location>
</feature>
<dbReference type="VEuPathDB" id="FungiDB:FUN_014672"/>
<evidence type="ECO:0000256" key="2">
    <source>
        <dbReference type="SAM" id="MobiDB-lite"/>
    </source>
</evidence>
<feature type="domain" description="CCHC-type" evidence="3">
    <location>
        <begin position="436"/>
        <end position="451"/>
    </location>
</feature>
<evidence type="ECO:0000256" key="1">
    <source>
        <dbReference type="PROSITE-ProRule" id="PRU00047"/>
    </source>
</evidence>
<dbReference type="Pfam" id="PF00098">
    <property type="entry name" value="zf-CCHC"/>
    <property type="match status" value="1"/>
</dbReference>
<proteinExistence type="predicted"/>
<keyword evidence="1" id="KW-0863">Zinc-finger</keyword>
<feature type="compositionally biased region" description="Low complexity" evidence="2">
    <location>
        <begin position="98"/>
        <end position="109"/>
    </location>
</feature>
<dbReference type="GO" id="GO:0008270">
    <property type="term" value="F:zinc ion binding"/>
    <property type="evidence" value="ECO:0007669"/>
    <property type="project" value="UniProtKB-KW"/>
</dbReference>
<dbReference type="EMBL" id="LLXI01007096">
    <property type="protein sequence ID" value="PKY62427.1"/>
    <property type="molecule type" value="Genomic_DNA"/>
</dbReference>
<dbReference type="InterPro" id="IPR001878">
    <property type="entry name" value="Znf_CCHC"/>
</dbReference>
<dbReference type="SMART" id="SM00343">
    <property type="entry name" value="ZnF_C2HC"/>
    <property type="match status" value="1"/>
</dbReference>
<feature type="compositionally biased region" description="Low complexity" evidence="2">
    <location>
        <begin position="137"/>
        <end position="146"/>
    </location>
</feature>
<feature type="compositionally biased region" description="Polar residues" evidence="2">
    <location>
        <begin position="1"/>
        <end position="15"/>
    </location>
</feature>
<feature type="compositionally biased region" description="Polar residues" evidence="2">
    <location>
        <begin position="115"/>
        <end position="129"/>
    </location>
</feature>
<feature type="compositionally biased region" description="Polar residues" evidence="2">
    <location>
        <begin position="33"/>
        <end position="45"/>
    </location>
</feature>
<dbReference type="GO" id="GO:0003676">
    <property type="term" value="F:nucleic acid binding"/>
    <property type="evidence" value="ECO:0007669"/>
    <property type="project" value="InterPro"/>
</dbReference>